<evidence type="ECO:0000256" key="2">
    <source>
        <dbReference type="ARBA" id="ARBA00023012"/>
    </source>
</evidence>
<dbReference type="Proteomes" id="UP000460207">
    <property type="component" value="Unassembled WGS sequence"/>
</dbReference>
<dbReference type="GO" id="GO:0003677">
    <property type="term" value="F:DNA binding"/>
    <property type="evidence" value="ECO:0007669"/>
    <property type="project" value="InterPro"/>
</dbReference>
<dbReference type="RefSeq" id="WP_035153723.1">
    <property type="nucleotide sequence ID" value="NZ_RINQ01000069.1"/>
</dbReference>
<evidence type="ECO:0000256" key="3">
    <source>
        <dbReference type="ARBA" id="ARBA00023159"/>
    </source>
</evidence>
<dbReference type="PANTHER" id="PTHR37299">
    <property type="entry name" value="TRANSCRIPTIONAL REGULATOR-RELATED"/>
    <property type="match status" value="1"/>
</dbReference>
<comment type="caution">
    <text evidence="6">The sequence shown here is derived from an EMBL/GenBank/DDBJ whole genome shotgun (WGS) entry which is preliminary data.</text>
</comment>
<dbReference type="Gene3D" id="3.40.50.2300">
    <property type="match status" value="1"/>
</dbReference>
<dbReference type="InterPro" id="IPR007492">
    <property type="entry name" value="LytTR_DNA-bd_dom"/>
</dbReference>
<evidence type="ECO:0000313" key="6">
    <source>
        <dbReference type="EMBL" id="MRG88526.1"/>
    </source>
</evidence>
<evidence type="ECO:0000256" key="4">
    <source>
        <dbReference type="ARBA" id="ARBA00037164"/>
    </source>
</evidence>
<evidence type="ECO:0000313" key="7">
    <source>
        <dbReference type="Proteomes" id="UP000460207"/>
    </source>
</evidence>
<dbReference type="InterPro" id="IPR046947">
    <property type="entry name" value="LytR-like"/>
</dbReference>
<dbReference type="Pfam" id="PF04397">
    <property type="entry name" value="LytTR"/>
    <property type="match status" value="1"/>
</dbReference>
<keyword evidence="1" id="KW-0963">Cytoplasm</keyword>
<accession>A0A081NNW3</accession>
<comment type="function">
    <text evidence="4">Required for high-level post-exponential phase expression of a series of secreted proteins.</text>
</comment>
<reference evidence="6 7" key="1">
    <citation type="submission" date="2019-11" db="EMBL/GenBank/DDBJ databases">
        <title>Draft genome sequence of 12 host-associated Lactobacillus reuteri rodent strains.</title>
        <authorList>
            <person name="Zhang S."/>
            <person name="Ozcam M."/>
            <person name="Van Pijkeren J.P."/>
        </authorList>
    </citation>
    <scope>NUCLEOTIDE SEQUENCE [LARGE SCALE GENOMIC DNA]</scope>
    <source>
        <strain evidence="6 7">N4I</strain>
    </source>
</reference>
<keyword evidence="2" id="KW-0902">Two-component regulatory system</keyword>
<dbReference type="InterPro" id="IPR001789">
    <property type="entry name" value="Sig_transdc_resp-reg_receiver"/>
</dbReference>
<dbReference type="AlphaFoldDB" id="A0A081NNW3"/>
<dbReference type="SUPFAM" id="SSF52172">
    <property type="entry name" value="CheY-like"/>
    <property type="match status" value="1"/>
</dbReference>
<dbReference type="SMART" id="SM00850">
    <property type="entry name" value="LytTR"/>
    <property type="match status" value="1"/>
</dbReference>
<protein>
    <submittedName>
        <fullName evidence="6">Response regulator</fullName>
    </submittedName>
</protein>
<dbReference type="Gene3D" id="2.40.50.40">
    <property type="match status" value="1"/>
</dbReference>
<dbReference type="Pfam" id="PF00072">
    <property type="entry name" value="Response_reg"/>
    <property type="match status" value="1"/>
</dbReference>
<evidence type="ECO:0000256" key="1">
    <source>
        <dbReference type="ARBA" id="ARBA00022490"/>
    </source>
</evidence>
<proteinExistence type="predicted"/>
<sequence>MLNVFILEDDLVQLQQMKNDVDKIGTDLGIEIESKTFSNISDLKNTLPKPSRSNIFILDLEINGIKNAGLELSKKIRAHDQLASLIFITIHDEFLYRTYKYRVSALDFIAKDYGNIYDELEKDIQQVHKQLQTNNTEKPFTYKDYSNTINVDFMNINYFESNSTNSHSSILNTVNNQQRQLNYNLRDIEKLDNRFFRAHRSYLVNLKQIDHVDPRKGIIYFYNGEECPVSKLHIRKLLGLIA</sequence>
<feature type="coiled-coil region" evidence="5">
    <location>
        <begin position="110"/>
        <end position="137"/>
    </location>
</feature>
<name>A0A081NNW3_LIMRT</name>
<organism evidence="6 7">
    <name type="scientific">Limosilactobacillus reuteri</name>
    <name type="common">Lactobacillus reuteri</name>
    <dbReference type="NCBI Taxonomy" id="1598"/>
    <lineage>
        <taxon>Bacteria</taxon>
        <taxon>Bacillati</taxon>
        <taxon>Bacillota</taxon>
        <taxon>Bacilli</taxon>
        <taxon>Lactobacillales</taxon>
        <taxon>Lactobacillaceae</taxon>
        <taxon>Limosilactobacillus</taxon>
    </lineage>
</organism>
<dbReference type="GO" id="GO:0000156">
    <property type="term" value="F:phosphorelay response regulator activity"/>
    <property type="evidence" value="ECO:0007669"/>
    <property type="project" value="InterPro"/>
</dbReference>
<evidence type="ECO:0000256" key="5">
    <source>
        <dbReference type="SAM" id="Coils"/>
    </source>
</evidence>
<gene>
    <name evidence="6" type="ORF">GIX76_00640</name>
</gene>
<dbReference type="PROSITE" id="PS50930">
    <property type="entry name" value="HTH_LYTTR"/>
    <property type="match status" value="1"/>
</dbReference>
<dbReference type="PANTHER" id="PTHR37299:SF3">
    <property type="entry name" value="STAGE 0 SPORULATION PROTEIN A HOMOLOG"/>
    <property type="match status" value="1"/>
</dbReference>
<dbReference type="InterPro" id="IPR011006">
    <property type="entry name" value="CheY-like_superfamily"/>
</dbReference>
<keyword evidence="3" id="KW-0010">Activator</keyword>
<dbReference type="EMBL" id="WJND01000001">
    <property type="protein sequence ID" value="MRG88526.1"/>
    <property type="molecule type" value="Genomic_DNA"/>
</dbReference>
<keyword evidence="5" id="KW-0175">Coiled coil</keyword>